<dbReference type="EMBL" id="JAUCMV010000003">
    <property type="protein sequence ID" value="KAK0412156.1"/>
    <property type="molecule type" value="Genomic_DNA"/>
</dbReference>
<accession>A0AA39LVX0</accession>
<reference evidence="3" key="1">
    <citation type="submission" date="2023-06" db="EMBL/GenBank/DDBJ databases">
        <title>Genomic analysis of the entomopathogenic nematode Steinernema hermaphroditum.</title>
        <authorList>
            <person name="Schwarz E.M."/>
            <person name="Heppert J.K."/>
            <person name="Baniya A."/>
            <person name="Schwartz H.T."/>
            <person name="Tan C.-H."/>
            <person name="Antoshechkin I."/>
            <person name="Sternberg P.W."/>
            <person name="Goodrich-Blair H."/>
            <person name="Dillman A.R."/>
        </authorList>
    </citation>
    <scope>NUCLEOTIDE SEQUENCE</scope>
    <source>
        <strain evidence="3">PS9179</strain>
        <tissue evidence="3">Whole animal</tissue>
    </source>
</reference>
<comment type="caution">
    <text evidence="3">The sequence shown here is derived from an EMBL/GenBank/DDBJ whole genome shotgun (WGS) entry which is preliminary data.</text>
</comment>
<gene>
    <name evidence="3" type="ORF">QR680_006064</name>
</gene>
<feature type="coiled-coil region" evidence="1">
    <location>
        <begin position="105"/>
        <end position="139"/>
    </location>
</feature>
<evidence type="ECO:0000313" key="4">
    <source>
        <dbReference type="Proteomes" id="UP001175271"/>
    </source>
</evidence>
<sequence length="190" mass="21589">MRSSSSAVKSKMNSSDSVNLEGKYFVLSASEEDPKRLKVVATSQGRRQDLVELLPAEEAACVNLLCALFNDEIEAKQEEIELLRGAVAQREQSLASVHEHHYRQGQQLHAELERSEREREELHRKMAEADEEAKHLLRQIDASHKVHNTWLHQKHEDQIHKMMKIGGLIIAVLLAVAVGAFFGLFVYLKE</sequence>
<keyword evidence="2" id="KW-0472">Membrane</keyword>
<evidence type="ECO:0000256" key="1">
    <source>
        <dbReference type="SAM" id="Coils"/>
    </source>
</evidence>
<dbReference type="AlphaFoldDB" id="A0AA39LVX0"/>
<evidence type="ECO:0000256" key="2">
    <source>
        <dbReference type="SAM" id="Phobius"/>
    </source>
</evidence>
<evidence type="ECO:0000313" key="3">
    <source>
        <dbReference type="EMBL" id="KAK0412156.1"/>
    </source>
</evidence>
<name>A0AA39LVX0_9BILA</name>
<keyword evidence="2" id="KW-1133">Transmembrane helix</keyword>
<organism evidence="3 4">
    <name type="scientific">Steinernema hermaphroditum</name>
    <dbReference type="NCBI Taxonomy" id="289476"/>
    <lineage>
        <taxon>Eukaryota</taxon>
        <taxon>Metazoa</taxon>
        <taxon>Ecdysozoa</taxon>
        <taxon>Nematoda</taxon>
        <taxon>Chromadorea</taxon>
        <taxon>Rhabditida</taxon>
        <taxon>Tylenchina</taxon>
        <taxon>Panagrolaimomorpha</taxon>
        <taxon>Strongyloidoidea</taxon>
        <taxon>Steinernematidae</taxon>
        <taxon>Steinernema</taxon>
    </lineage>
</organism>
<protein>
    <submittedName>
        <fullName evidence="3">Uncharacterized protein</fullName>
    </submittedName>
</protein>
<feature type="transmembrane region" description="Helical" evidence="2">
    <location>
        <begin position="165"/>
        <end position="188"/>
    </location>
</feature>
<keyword evidence="4" id="KW-1185">Reference proteome</keyword>
<dbReference type="Proteomes" id="UP001175271">
    <property type="component" value="Unassembled WGS sequence"/>
</dbReference>
<keyword evidence="2" id="KW-0812">Transmembrane</keyword>
<proteinExistence type="predicted"/>
<keyword evidence="1" id="KW-0175">Coiled coil</keyword>